<name>A0A7W0CUA1_9ACTN</name>
<dbReference type="EMBL" id="JACDUR010000011">
    <property type="protein sequence ID" value="MBA2897482.1"/>
    <property type="molecule type" value="Genomic_DNA"/>
</dbReference>
<keyword evidence="2" id="KW-0812">Transmembrane</keyword>
<feature type="transmembrane region" description="Helical" evidence="2">
    <location>
        <begin position="138"/>
        <end position="157"/>
    </location>
</feature>
<evidence type="ECO:0008006" key="5">
    <source>
        <dbReference type="Google" id="ProtNLM"/>
    </source>
</evidence>
<feature type="transmembrane region" description="Helical" evidence="2">
    <location>
        <begin position="222"/>
        <end position="242"/>
    </location>
</feature>
<protein>
    <recommendedName>
        <fullName evidence="5">ABC transporter permease</fullName>
    </recommendedName>
</protein>
<dbReference type="AlphaFoldDB" id="A0A7W0CUA1"/>
<feature type="transmembrane region" description="Helical" evidence="2">
    <location>
        <begin position="7"/>
        <end position="26"/>
    </location>
</feature>
<dbReference type="Proteomes" id="UP000530928">
    <property type="component" value="Unassembled WGS sequence"/>
</dbReference>
<evidence type="ECO:0000313" key="3">
    <source>
        <dbReference type="EMBL" id="MBA2897482.1"/>
    </source>
</evidence>
<proteinExistence type="predicted"/>
<feature type="transmembrane region" description="Helical" evidence="2">
    <location>
        <begin position="198"/>
        <end position="215"/>
    </location>
</feature>
<dbReference type="RefSeq" id="WP_181616181.1">
    <property type="nucleotide sequence ID" value="NZ_BAABAM010000013.1"/>
</dbReference>
<feature type="region of interest" description="Disordered" evidence="1">
    <location>
        <begin position="308"/>
        <end position="327"/>
    </location>
</feature>
<keyword evidence="4" id="KW-1185">Reference proteome</keyword>
<organism evidence="3 4">
    <name type="scientific">Nonomuraea soli</name>
    <dbReference type="NCBI Taxonomy" id="1032476"/>
    <lineage>
        <taxon>Bacteria</taxon>
        <taxon>Bacillati</taxon>
        <taxon>Actinomycetota</taxon>
        <taxon>Actinomycetes</taxon>
        <taxon>Streptosporangiales</taxon>
        <taxon>Streptosporangiaceae</taxon>
        <taxon>Nonomuraea</taxon>
    </lineage>
</organism>
<feature type="transmembrane region" description="Helical" evidence="2">
    <location>
        <begin position="169"/>
        <end position="186"/>
    </location>
</feature>
<sequence>MGKVIGAIVGVTLIGMLFVGSFLGAFSSPSPHDVPIAVVGPAPVVQQLSTAVDRAKPGAFELHGYPSAGEATRALLDREVDAVLVPAEHRLVIAGAAGRAGANVITAAFQAAAAAQGQQLTVEDAAALPPADAGGISGMFYTMSLLIPAIMLSVLLFQLAPAMNYAGRLAALVGGALVAGTAIAWLAHSVFEVLPNDLWNLAAVSSALVLTVALVGSGMVKLLGPGGVGVVALLFLVIGLPASGGPLGARYIPEWYAAIGHYLPVGPGAEAIRNTVFFDGAALGRPLAVLGAWALVGLVLLALPGRRPSKAAQPQPMAGIQPSHTAR</sequence>
<accession>A0A7W0CUA1</accession>
<evidence type="ECO:0000313" key="4">
    <source>
        <dbReference type="Proteomes" id="UP000530928"/>
    </source>
</evidence>
<keyword evidence="2" id="KW-0472">Membrane</keyword>
<keyword evidence="2" id="KW-1133">Transmembrane helix</keyword>
<feature type="transmembrane region" description="Helical" evidence="2">
    <location>
        <begin position="283"/>
        <end position="303"/>
    </location>
</feature>
<evidence type="ECO:0000256" key="2">
    <source>
        <dbReference type="SAM" id="Phobius"/>
    </source>
</evidence>
<evidence type="ECO:0000256" key="1">
    <source>
        <dbReference type="SAM" id="MobiDB-lite"/>
    </source>
</evidence>
<comment type="caution">
    <text evidence="3">The sequence shown here is derived from an EMBL/GenBank/DDBJ whole genome shotgun (WGS) entry which is preliminary data.</text>
</comment>
<reference evidence="3 4" key="1">
    <citation type="submission" date="2020-07" db="EMBL/GenBank/DDBJ databases">
        <title>Genomic Encyclopedia of Type Strains, Phase IV (KMG-IV): sequencing the most valuable type-strain genomes for metagenomic binning, comparative biology and taxonomic classification.</title>
        <authorList>
            <person name="Goeker M."/>
        </authorList>
    </citation>
    <scope>NUCLEOTIDE SEQUENCE [LARGE SCALE GENOMIC DNA]</scope>
    <source>
        <strain evidence="3 4">DSM 45533</strain>
    </source>
</reference>
<gene>
    <name evidence="3" type="ORF">HNR30_008880</name>
</gene>